<dbReference type="GO" id="GO:0008289">
    <property type="term" value="F:lipid binding"/>
    <property type="evidence" value="ECO:0007669"/>
    <property type="project" value="InterPro"/>
</dbReference>
<keyword evidence="6" id="KW-1185">Reference proteome</keyword>
<dbReference type="GO" id="GO:0006869">
    <property type="term" value="P:lipid transport"/>
    <property type="evidence" value="ECO:0007669"/>
    <property type="project" value="InterPro"/>
</dbReference>
<comment type="caution">
    <text evidence="5">The sequence shown here is derived from an EMBL/GenBank/DDBJ whole genome shotgun (WGS) entry which is preliminary data.</text>
</comment>
<gene>
    <name evidence="5" type="ORF">K2173_023095</name>
</gene>
<dbReference type="InterPro" id="IPR016140">
    <property type="entry name" value="Bifunc_inhib/LTP/seed_store"/>
</dbReference>
<evidence type="ECO:0000256" key="1">
    <source>
        <dbReference type="ARBA" id="ARBA00009748"/>
    </source>
</evidence>
<feature type="domain" description="Bifunctional inhibitor/plant lipid transfer protein/seed storage helical" evidence="4">
    <location>
        <begin position="27"/>
        <end position="105"/>
    </location>
</feature>
<evidence type="ECO:0000313" key="6">
    <source>
        <dbReference type="Proteomes" id="UP001159364"/>
    </source>
</evidence>
<keyword evidence="2" id="KW-1015">Disulfide bond</keyword>
<evidence type="ECO:0000256" key="3">
    <source>
        <dbReference type="SAM" id="SignalP"/>
    </source>
</evidence>
<dbReference type="Pfam" id="PF00234">
    <property type="entry name" value="Tryp_alpha_amyl"/>
    <property type="match status" value="1"/>
</dbReference>
<dbReference type="InterPro" id="IPR000528">
    <property type="entry name" value="Plant_nsLTP"/>
</dbReference>
<comment type="similarity">
    <text evidence="1">Belongs to the plant LTP family.</text>
</comment>
<reference evidence="5 6" key="1">
    <citation type="submission" date="2021-09" db="EMBL/GenBank/DDBJ databases">
        <title>Genomic insights and catalytic innovation underlie evolution of tropane alkaloids biosynthesis.</title>
        <authorList>
            <person name="Wang Y.-J."/>
            <person name="Tian T."/>
            <person name="Huang J.-P."/>
            <person name="Huang S.-X."/>
        </authorList>
    </citation>
    <scope>NUCLEOTIDE SEQUENCE [LARGE SCALE GENOMIC DNA]</scope>
    <source>
        <strain evidence="5">KIB-2018</strain>
        <tissue evidence="5">Leaf</tissue>
    </source>
</reference>
<accession>A0AAV8T849</accession>
<evidence type="ECO:0000313" key="5">
    <source>
        <dbReference type="EMBL" id="KAJ8762966.1"/>
    </source>
</evidence>
<evidence type="ECO:0000256" key="2">
    <source>
        <dbReference type="ARBA" id="ARBA00023157"/>
    </source>
</evidence>
<name>A0AAV8T849_9ROSI</name>
<keyword evidence="3" id="KW-0732">Signal</keyword>
<evidence type="ECO:0000259" key="4">
    <source>
        <dbReference type="Pfam" id="PF00234"/>
    </source>
</evidence>
<dbReference type="Gene3D" id="1.10.110.10">
    <property type="entry name" value="Plant lipid-transfer and hydrophobic proteins"/>
    <property type="match status" value="1"/>
</dbReference>
<protein>
    <recommendedName>
        <fullName evidence="4">Bifunctional inhibitor/plant lipid transfer protein/seed storage helical domain-containing protein</fullName>
    </recommendedName>
</protein>
<dbReference type="SUPFAM" id="SSF47699">
    <property type="entry name" value="Bifunctional inhibitor/lipid-transfer protein/seed storage 2S albumin"/>
    <property type="match status" value="1"/>
</dbReference>
<feature type="signal peptide" evidence="3">
    <location>
        <begin position="1"/>
        <end position="22"/>
    </location>
</feature>
<dbReference type="AlphaFoldDB" id="A0AAV8T849"/>
<dbReference type="PRINTS" id="PR00382">
    <property type="entry name" value="LIPIDTRNSFER"/>
</dbReference>
<feature type="chain" id="PRO_5043361742" description="Bifunctional inhibitor/plant lipid transfer protein/seed storage helical domain-containing protein" evidence="3">
    <location>
        <begin position="23"/>
        <end position="115"/>
    </location>
</feature>
<proteinExistence type="inferred from homology"/>
<dbReference type="EMBL" id="JAIWQS010000006">
    <property type="protein sequence ID" value="KAJ8762966.1"/>
    <property type="molecule type" value="Genomic_DNA"/>
</dbReference>
<dbReference type="InterPro" id="IPR036312">
    <property type="entry name" value="Bifun_inhib/LTP/seed_sf"/>
</dbReference>
<dbReference type="PANTHER" id="PTHR33076">
    <property type="entry name" value="NON-SPECIFIC LIPID-TRANSFER PROTEIN 2-RELATED"/>
    <property type="match status" value="1"/>
</dbReference>
<sequence>MKGFLGLVLLVLLVSYASPISAGVVICKKVKDAVQPCVPYLTASVSSPSSDCCQVLTKFGKRASGASPKLKETACNCLKKAAKEMNVMDDRVSKLSKLCKSDFNMPFSTKMECSK</sequence>
<organism evidence="5 6">
    <name type="scientific">Erythroxylum novogranatense</name>
    <dbReference type="NCBI Taxonomy" id="1862640"/>
    <lineage>
        <taxon>Eukaryota</taxon>
        <taxon>Viridiplantae</taxon>
        <taxon>Streptophyta</taxon>
        <taxon>Embryophyta</taxon>
        <taxon>Tracheophyta</taxon>
        <taxon>Spermatophyta</taxon>
        <taxon>Magnoliopsida</taxon>
        <taxon>eudicotyledons</taxon>
        <taxon>Gunneridae</taxon>
        <taxon>Pentapetalae</taxon>
        <taxon>rosids</taxon>
        <taxon>fabids</taxon>
        <taxon>Malpighiales</taxon>
        <taxon>Erythroxylaceae</taxon>
        <taxon>Erythroxylum</taxon>
    </lineage>
</organism>
<dbReference type="Proteomes" id="UP001159364">
    <property type="component" value="Linkage Group LG06"/>
</dbReference>